<dbReference type="PATRIC" id="fig|1445510.3.peg.541"/>
<evidence type="ECO:0000256" key="1">
    <source>
        <dbReference type="SAM" id="Coils"/>
    </source>
</evidence>
<dbReference type="GO" id="GO:0006355">
    <property type="term" value="P:regulation of DNA-templated transcription"/>
    <property type="evidence" value="ECO:0007669"/>
    <property type="project" value="InterPro"/>
</dbReference>
<dbReference type="EMBL" id="CP007142">
    <property type="protein sequence ID" value="AJQ92604.1"/>
    <property type="molecule type" value="Genomic_DNA"/>
</dbReference>
<feature type="transmembrane region" description="Helical" evidence="2">
    <location>
        <begin position="6"/>
        <end position="25"/>
    </location>
</feature>
<evidence type="ECO:0000313" key="3">
    <source>
        <dbReference type="EMBL" id="AJQ92604.1"/>
    </source>
</evidence>
<dbReference type="OrthoDB" id="6198106at2"/>
<dbReference type="Proteomes" id="UP000032266">
    <property type="component" value="Chromosome"/>
</dbReference>
<sequence length="82" mass="9712">MSMPVFFFVPTILFMTLVAPIWIVMHYRSKNRAVKGLNEDERQSLEELLQVADRLTDRIDALERILDVDAPDWRQHKNQTNK</sequence>
<dbReference type="STRING" id="1445510.YC6258_00554"/>
<dbReference type="AlphaFoldDB" id="A0A0C5VQR0"/>
<reference evidence="3 4" key="1">
    <citation type="submission" date="2014-01" db="EMBL/GenBank/DDBJ databases">
        <title>Full genme sequencing of cellulolytic bacterium Gynuella sunshinyii YC6258T gen. nov., sp. nov.</title>
        <authorList>
            <person name="Khan H."/>
            <person name="Chung E.J."/>
            <person name="Chung Y.R."/>
        </authorList>
    </citation>
    <scope>NUCLEOTIDE SEQUENCE [LARGE SCALE GENOMIC DNA]</scope>
    <source>
        <strain evidence="3 4">YC6258</strain>
    </source>
</reference>
<evidence type="ECO:0000313" key="4">
    <source>
        <dbReference type="Proteomes" id="UP000032266"/>
    </source>
</evidence>
<gene>
    <name evidence="3" type="ORF">YC6258_00554</name>
</gene>
<evidence type="ECO:0008006" key="5">
    <source>
        <dbReference type="Google" id="ProtNLM"/>
    </source>
</evidence>
<evidence type="ECO:0000256" key="2">
    <source>
        <dbReference type="SAM" id="Phobius"/>
    </source>
</evidence>
<keyword evidence="4" id="KW-1185">Reference proteome</keyword>
<dbReference type="InterPro" id="IPR009554">
    <property type="entry name" value="Phageshock_PspB"/>
</dbReference>
<dbReference type="NCBIfam" id="TIGR02976">
    <property type="entry name" value="phageshock_pspB"/>
    <property type="match status" value="1"/>
</dbReference>
<protein>
    <recommendedName>
        <fullName evidence="5">Phage shock protein B</fullName>
    </recommendedName>
</protein>
<feature type="coiled-coil region" evidence="1">
    <location>
        <begin position="38"/>
        <end position="65"/>
    </location>
</feature>
<dbReference type="RefSeq" id="WP_044615627.1">
    <property type="nucleotide sequence ID" value="NZ_CP007142.1"/>
</dbReference>
<dbReference type="Pfam" id="PF06667">
    <property type="entry name" value="PspB"/>
    <property type="match status" value="1"/>
</dbReference>
<accession>A0A0C5VQR0</accession>
<organism evidence="3 4">
    <name type="scientific">Gynuella sunshinyii YC6258</name>
    <dbReference type="NCBI Taxonomy" id="1445510"/>
    <lineage>
        <taxon>Bacteria</taxon>
        <taxon>Pseudomonadati</taxon>
        <taxon>Pseudomonadota</taxon>
        <taxon>Gammaproteobacteria</taxon>
        <taxon>Oceanospirillales</taxon>
        <taxon>Saccharospirillaceae</taxon>
        <taxon>Gynuella</taxon>
    </lineage>
</organism>
<keyword evidence="1" id="KW-0175">Coiled coil</keyword>
<name>A0A0C5VQR0_9GAMM</name>
<keyword evidence="2" id="KW-0812">Transmembrane</keyword>
<dbReference type="GO" id="GO:0009271">
    <property type="term" value="P:phage shock"/>
    <property type="evidence" value="ECO:0007669"/>
    <property type="project" value="InterPro"/>
</dbReference>
<dbReference type="KEGG" id="gsn:YC6258_00554"/>
<keyword evidence="2" id="KW-1133">Transmembrane helix</keyword>
<dbReference type="NCBIfam" id="NF006993">
    <property type="entry name" value="PRK09458.1"/>
    <property type="match status" value="1"/>
</dbReference>
<keyword evidence="2" id="KW-0472">Membrane</keyword>
<proteinExistence type="predicted"/>
<dbReference type="HOGENOM" id="CLU_178570_0_0_6"/>